<evidence type="ECO:0000313" key="3">
    <source>
        <dbReference type="Proteomes" id="UP001347796"/>
    </source>
</evidence>
<protein>
    <recommendedName>
        <fullName evidence="4">Tesmin/TSO1-like CXC domain-containing protein</fullName>
    </recommendedName>
</protein>
<evidence type="ECO:0000313" key="2">
    <source>
        <dbReference type="EMBL" id="KAK6169852.1"/>
    </source>
</evidence>
<gene>
    <name evidence="1" type="ORF">SNE40_020815</name>
    <name evidence="2" type="ORF">SNE40_020827</name>
</gene>
<name>A0AAN8J5D5_PATCE</name>
<dbReference type="Proteomes" id="UP001347796">
    <property type="component" value="Unassembled WGS sequence"/>
</dbReference>
<accession>A0AAN8J5D5</accession>
<dbReference type="AlphaFoldDB" id="A0AAN8J5D5"/>
<organism evidence="1 3">
    <name type="scientific">Patella caerulea</name>
    <name type="common">Rayed Mediterranean limpet</name>
    <dbReference type="NCBI Taxonomy" id="87958"/>
    <lineage>
        <taxon>Eukaryota</taxon>
        <taxon>Metazoa</taxon>
        <taxon>Spiralia</taxon>
        <taxon>Lophotrochozoa</taxon>
        <taxon>Mollusca</taxon>
        <taxon>Gastropoda</taxon>
        <taxon>Patellogastropoda</taxon>
        <taxon>Patelloidea</taxon>
        <taxon>Patellidae</taxon>
        <taxon>Patella</taxon>
    </lineage>
</organism>
<dbReference type="PANTHER" id="PTHR46704:SF1">
    <property type="entry name" value="TELOMERE LENGTH REGULATION PROTEIN TEL2 HOMOLOG"/>
    <property type="match status" value="1"/>
</dbReference>
<reference evidence="1 3" key="1">
    <citation type="submission" date="2024-01" db="EMBL/GenBank/DDBJ databases">
        <title>The genome of the rayed Mediterranean limpet Patella caerulea (Linnaeus, 1758).</title>
        <authorList>
            <person name="Anh-Thu Weber A."/>
            <person name="Halstead-Nussloch G."/>
        </authorList>
    </citation>
    <scope>NUCLEOTIDE SEQUENCE [LARGE SCALE GENOMIC DNA]</scope>
    <source>
        <strain evidence="1">AATW-2023a</strain>
        <tissue evidence="1">Whole specimen</tissue>
    </source>
</reference>
<keyword evidence="3" id="KW-1185">Reference proteome</keyword>
<sequence>MEDAGIILKHLTEMDPFGADSTLRSIATGVVAHPTVNVYDAKSVGDKIVQSMEGTSVAAHSFQKKNQAVTMDMKITVKVKGEEIQVDPHLLFQRLVTAGNRSCDLSDVFKHELCSFPTALFDSKTVMRLANKSSLANALWTTLSAEFSRPNTEEVRYVLDGGALLHRIPWTKGNTWSSICGQYAHYVKTRYPEVTVVFDGYTDGATTKDCTHARRSSQGIGAKVNFKSNMPLQMKKEDFLSNKDNKQQFVNMLGDCLKSDGNHVRHASGDADVLIVLTAIESAQHHDTVLIGEDTDLLVLLFHHIKDAKNKVFFTTEPKKMSLKPTKCWDITTARSLLGPSLCEHLLFLHAVSGCDTTSRLYGVGKQAVLTKARKDDFLIQQARVFMDQTSSKEEIVKAGERAVVHLYNGKPHESVDVLRLQKFHDKARSSVAVVQPHALPPTSAAVKYHSLRVYLQVQTWMSNTCTLSPDQWGWKSVQGKLVPVLTDLPPAPQELLDIVRCNCKSGCNTARCTCLKNGLECSMACGDCKGVCENCSVFPSDVMEEDVDDESLL</sequence>
<comment type="caution">
    <text evidence="1">The sequence shown here is derived from an EMBL/GenBank/DDBJ whole genome shotgun (WGS) entry which is preliminary data.</text>
</comment>
<evidence type="ECO:0000313" key="1">
    <source>
        <dbReference type="EMBL" id="KAK6169837.1"/>
    </source>
</evidence>
<dbReference type="EMBL" id="JAZGQO010000015">
    <property type="protein sequence ID" value="KAK6169852.1"/>
    <property type="molecule type" value="Genomic_DNA"/>
</dbReference>
<dbReference type="PANTHER" id="PTHR46704">
    <property type="entry name" value="CXC DOMAIN-CONTAINING PROTEIN-RELATED"/>
    <property type="match status" value="1"/>
</dbReference>
<proteinExistence type="predicted"/>
<evidence type="ECO:0008006" key="4">
    <source>
        <dbReference type="Google" id="ProtNLM"/>
    </source>
</evidence>
<dbReference type="EMBL" id="JAZGQO010000015">
    <property type="protein sequence ID" value="KAK6169837.1"/>
    <property type="molecule type" value="Genomic_DNA"/>
</dbReference>